<gene>
    <name evidence="1" type="ORF">MNBD_GAMMA09-3661</name>
</gene>
<accession>A0A3B0XM65</accession>
<evidence type="ECO:0000313" key="1">
    <source>
        <dbReference type="EMBL" id="VAW65213.1"/>
    </source>
</evidence>
<reference evidence="1" key="1">
    <citation type="submission" date="2018-06" db="EMBL/GenBank/DDBJ databases">
        <authorList>
            <person name="Zhirakovskaya E."/>
        </authorList>
    </citation>
    <scope>NUCLEOTIDE SEQUENCE</scope>
</reference>
<dbReference type="EMBL" id="UOFI01000064">
    <property type="protein sequence ID" value="VAW65213.1"/>
    <property type="molecule type" value="Genomic_DNA"/>
</dbReference>
<proteinExistence type="predicted"/>
<name>A0A3B0XM65_9ZZZZ</name>
<feature type="non-terminal residue" evidence="1">
    <location>
        <position position="1"/>
    </location>
</feature>
<dbReference type="AlphaFoldDB" id="A0A3B0XM65"/>
<organism evidence="1">
    <name type="scientific">hydrothermal vent metagenome</name>
    <dbReference type="NCBI Taxonomy" id="652676"/>
    <lineage>
        <taxon>unclassified sequences</taxon>
        <taxon>metagenomes</taxon>
        <taxon>ecological metagenomes</taxon>
    </lineage>
</organism>
<protein>
    <submittedName>
        <fullName evidence="1">Uncharacterized protein</fullName>
    </submittedName>
</protein>
<sequence length="55" mass="6407">NIRDINPAIFTDIHHFLVDANPVMLPKDQRFDDGYTLEEDDEYFQQATGQGEQTH</sequence>